<dbReference type="AlphaFoldDB" id="A0A1H5T969"/>
<gene>
    <name evidence="4" type="ORF">SAMN05421819_0505</name>
</gene>
<name>A0A1H5T969_9BACT</name>
<reference evidence="4 5" key="1">
    <citation type="submission" date="2016-10" db="EMBL/GenBank/DDBJ databases">
        <authorList>
            <person name="de Groot N.N."/>
        </authorList>
    </citation>
    <scope>NUCLEOTIDE SEQUENCE [LARGE SCALE GENOMIC DNA]</scope>
    <source>
        <strain evidence="4 5">DSM 22489</strain>
    </source>
</reference>
<evidence type="ECO:0000256" key="3">
    <source>
        <dbReference type="ARBA" id="ARBA00023295"/>
    </source>
</evidence>
<dbReference type="PANTHER" id="PTHR34135:SF2">
    <property type="entry name" value="LYSOZYME"/>
    <property type="match status" value="1"/>
</dbReference>
<protein>
    <submittedName>
        <fullName evidence="4">Lysozyme</fullName>
    </submittedName>
</protein>
<dbReference type="OrthoDB" id="9798192at2"/>
<dbReference type="SMART" id="SM00641">
    <property type="entry name" value="Glyco_25"/>
    <property type="match status" value="1"/>
</dbReference>
<proteinExistence type="inferred from homology"/>
<keyword evidence="3" id="KW-0326">Glycosidase</keyword>
<dbReference type="GO" id="GO:0003796">
    <property type="term" value="F:lysozyme activity"/>
    <property type="evidence" value="ECO:0007669"/>
    <property type="project" value="InterPro"/>
</dbReference>
<dbReference type="EMBL" id="FNVA01000001">
    <property type="protein sequence ID" value="SEF58708.1"/>
    <property type="molecule type" value="Genomic_DNA"/>
</dbReference>
<evidence type="ECO:0000256" key="1">
    <source>
        <dbReference type="ARBA" id="ARBA00010646"/>
    </source>
</evidence>
<sequence>MAFPAGCIPGVDVSHYSGVVNWPAAASAGESFAFTKASEGLFTTDPTLSPNWDGAKAAGLLRGAYHLLHPGKSGADQATFFLQQLAAANGGTAQLAPGDLPCVLDIEVADGAPADTIVACATTWLNTVEAATGRTPILYTFASFWIGSVEHVPAFARYPLWIAEYGVPAPKGVPKTWADWTLWQYAEQNVPWAAGNADLDAYKGSLASLQAFAGIVADTGP</sequence>
<dbReference type="InterPro" id="IPR002053">
    <property type="entry name" value="Glyco_hydro_25"/>
</dbReference>
<keyword evidence="5" id="KW-1185">Reference proteome</keyword>
<dbReference type="Gene3D" id="3.20.20.80">
    <property type="entry name" value="Glycosidases"/>
    <property type="match status" value="1"/>
</dbReference>
<dbReference type="Proteomes" id="UP000236728">
    <property type="component" value="Unassembled WGS sequence"/>
</dbReference>
<dbReference type="Pfam" id="PF01183">
    <property type="entry name" value="Glyco_hydro_25"/>
    <property type="match status" value="1"/>
</dbReference>
<evidence type="ECO:0000313" key="5">
    <source>
        <dbReference type="Proteomes" id="UP000236728"/>
    </source>
</evidence>
<dbReference type="InterPro" id="IPR017853">
    <property type="entry name" value="GH"/>
</dbReference>
<dbReference type="InterPro" id="IPR018077">
    <property type="entry name" value="Glyco_hydro_fam25_subgr"/>
</dbReference>
<dbReference type="PANTHER" id="PTHR34135">
    <property type="entry name" value="LYSOZYME"/>
    <property type="match status" value="1"/>
</dbReference>
<dbReference type="GO" id="GO:0009253">
    <property type="term" value="P:peptidoglycan catabolic process"/>
    <property type="evidence" value="ECO:0007669"/>
    <property type="project" value="InterPro"/>
</dbReference>
<keyword evidence="2" id="KW-0378">Hydrolase</keyword>
<evidence type="ECO:0000313" key="4">
    <source>
        <dbReference type="EMBL" id="SEF58708.1"/>
    </source>
</evidence>
<accession>A0A1H5T969</accession>
<comment type="similarity">
    <text evidence="1">Belongs to the glycosyl hydrolase 25 family.</text>
</comment>
<evidence type="ECO:0000256" key="2">
    <source>
        <dbReference type="ARBA" id="ARBA00022801"/>
    </source>
</evidence>
<dbReference type="PROSITE" id="PS51904">
    <property type="entry name" value="GLYCOSYL_HYDROL_F25_2"/>
    <property type="match status" value="1"/>
</dbReference>
<dbReference type="SUPFAM" id="SSF51445">
    <property type="entry name" value="(Trans)glycosidases"/>
    <property type="match status" value="1"/>
</dbReference>
<dbReference type="RefSeq" id="WP_103931425.1">
    <property type="nucleotide sequence ID" value="NZ_FNVA01000001.1"/>
</dbReference>
<dbReference type="GO" id="GO:0016998">
    <property type="term" value="P:cell wall macromolecule catabolic process"/>
    <property type="evidence" value="ECO:0007669"/>
    <property type="project" value="InterPro"/>
</dbReference>
<dbReference type="GO" id="GO:0016052">
    <property type="term" value="P:carbohydrate catabolic process"/>
    <property type="evidence" value="ECO:0007669"/>
    <property type="project" value="TreeGrafter"/>
</dbReference>
<organism evidence="4 5">
    <name type="scientific">Bryocella elongata</name>
    <dbReference type="NCBI Taxonomy" id="863522"/>
    <lineage>
        <taxon>Bacteria</taxon>
        <taxon>Pseudomonadati</taxon>
        <taxon>Acidobacteriota</taxon>
        <taxon>Terriglobia</taxon>
        <taxon>Terriglobales</taxon>
        <taxon>Acidobacteriaceae</taxon>
        <taxon>Bryocella</taxon>
    </lineage>
</organism>